<gene>
    <name evidence="7" type="primary">LOC106466946</name>
</gene>
<dbReference type="PRINTS" id="PR00449">
    <property type="entry name" value="RASTRNSFRMNG"/>
</dbReference>
<feature type="compositionally biased region" description="Low complexity" evidence="4">
    <location>
        <begin position="424"/>
        <end position="436"/>
    </location>
</feature>
<keyword evidence="2" id="KW-0342">GTP-binding</keyword>
<feature type="compositionally biased region" description="Polar residues" evidence="4">
    <location>
        <begin position="510"/>
        <end position="524"/>
    </location>
</feature>
<feature type="region of interest" description="Disordered" evidence="4">
    <location>
        <begin position="510"/>
        <end position="557"/>
    </location>
</feature>
<dbReference type="Pfam" id="PF00071">
    <property type="entry name" value="Ras"/>
    <property type="match status" value="1"/>
</dbReference>
<dbReference type="Gene3D" id="3.40.50.300">
    <property type="entry name" value="P-loop containing nucleotide triphosphate hydrolases"/>
    <property type="match status" value="1"/>
</dbReference>
<evidence type="ECO:0000313" key="6">
    <source>
        <dbReference type="Proteomes" id="UP000694941"/>
    </source>
</evidence>
<dbReference type="SMART" id="SM00175">
    <property type="entry name" value="RAB"/>
    <property type="match status" value="1"/>
</dbReference>
<dbReference type="Proteomes" id="UP000694941">
    <property type="component" value="Unplaced"/>
</dbReference>
<dbReference type="InterPro" id="IPR050227">
    <property type="entry name" value="Rab"/>
</dbReference>
<name>A0ABM1T4E0_LIMPO</name>
<dbReference type="RefSeq" id="XP_022250746.1">
    <property type="nucleotide sequence ID" value="XM_022395038.1"/>
</dbReference>
<dbReference type="InterPro" id="IPR011992">
    <property type="entry name" value="EF-hand-dom_pair"/>
</dbReference>
<keyword evidence="1" id="KW-0547">Nucleotide-binding</keyword>
<dbReference type="InterPro" id="IPR027417">
    <property type="entry name" value="P-loop_NTPase"/>
</dbReference>
<organism evidence="6 7">
    <name type="scientific">Limulus polyphemus</name>
    <name type="common">Atlantic horseshoe crab</name>
    <dbReference type="NCBI Taxonomy" id="6850"/>
    <lineage>
        <taxon>Eukaryota</taxon>
        <taxon>Metazoa</taxon>
        <taxon>Ecdysozoa</taxon>
        <taxon>Arthropoda</taxon>
        <taxon>Chelicerata</taxon>
        <taxon>Merostomata</taxon>
        <taxon>Xiphosura</taxon>
        <taxon>Limulidae</taxon>
        <taxon>Limulus</taxon>
    </lineage>
</organism>
<dbReference type="PROSITE" id="PS51419">
    <property type="entry name" value="RAB"/>
    <property type="match status" value="1"/>
</dbReference>
<dbReference type="SUPFAM" id="SSF47473">
    <property type="entry name" value="EF-hand"/>
    <property type="match status" value="1"/>
</dbReference>
<dbReference type="PROSITE" id="PS51420">
    <property type="entry name" value="RHO"/>
    <property type="match status" value="1"/>
</dbReference>
<dbReference type="InterPro" id="IPR001806">
    <property type="entry name" value="Small_GTPase"/>
</dbReference>
<dbReference type="PROSITE" id="PS51421">
    <property type="entry name" value="RAS"/>
    <property type="match status" value="1"/>
</dbReference>
<proteinExistence type="predicted"/>
<evidence type="ECO:0000256" key="3">
    <source>
        <dbReference type="SAM" id="Coils"/>
    </source>
</evidence>
<dbReference type="SMART" id="SM00173">
    <property type="entry name" value="RAS"/>
    <property type="match status" value="1"/>
</dbReference>
<evidence type="ECO:0000256" key="4">
    <source>
        <dbReference type="SAM" id="MobiDB-lite"/>
    </source>
</evidence>
<dbReference type="NCBIfam" id="TIGR00231">
    <property type="entry name" value="small_GTP"/>
    <property type="match status" value="1"/>
</dbReference>
<feature type="domain" description="EF-hand" evidence="5">
    <location>
        <begin position="1"/>
        <end position="36"/>
    </location>
</feature>
<evidence type="ECO:0000256" key="1">
    <source>
        <dbReference type="ARBA" id="ARBA00022741"/>
    </source>
</evidence>
<dbReference type="SUPFAM" id="SSF52540">
    <property type="entry name" value="P-loop containing nucleoside triphosphate hydrolases"/>
    <property type="match status" value="1"/>
</dbReference>
<dbReference type="PROSITE" id="PS51417">
    <property type="entry name" value="ARF"/>
    <property type="match status" value="1"/>
</dbReference>
<keyword evidence="6" id="KW-1185">Reference proteome</keyword>
<dbReference type="GeneID" id="106466946"/>
<dbReference type="Pfam" id="PF13499">
    <property type="entry name" value="EF-hand_7"/>
    <property type="match status" value="1"/>
</dbReference>
<feature type="region of interest" description="Disordered" evidence="4">
    <location>
        <begin position="399"/>
        <end position="455"/>
    </location>
</feature>
<dbReference type="CDD" id="cd00154">
    <property type="entry name" value="Rab"/>
    <property type="match status" value="1"/>
</dbReference>
<accession>A0ABM1T4E0</accession>
<dbReference type="SMART" id="SM00174">
    <property type="entry name" value="RHO"/>
    <property type="match status" value="1"/>
</dbReference>
<dbReference type="PANTHER" id="PTHR47977">
    <property type="entry name" value="RAS-RELATED PROTEIN RAB"/>
    <property type="match status" value="1"/>
</dbReference>
<evidence type="ECO:0000259" key="5">
    <source>
        <dbReference type="PROSITE" id="PS50222"/>
    </source>
</evidence>
<keyword evidence="3" id="KW-0175">Coiled coil</keyword>
<sequence>MASAELEDLFKTYDTRGTGYLSQDELRNLCAKFGISVQDADAIFHDLDHDDDGRIDYEKFSNGFTVFATQSRRQSVDPDPTSCLDEDKKQMVFQTWQNLMKELGKAGNLISEEKLLAMSTELQNSENPNLVIHFETLISDLLESIRKLQEENAKLENLWKREKKEHERHLHSSEEELDTQVKHLELREKKQVDSWLKSVKDPIKADRLSEVLTKLEDAVDENRQVRISLMDTQTSVALMRSDIAQLRSMYEEKCRELRSERERVLDVFNKHDHLSRLLFLLHDDTKRLQDTNDTLGEFVDVERNLCHKQTSHVELGKTDSIIGDYLCAEMPSIGLAKSKQSSIEENDDGYSLIEDSEDNRRLLMSWFGLNNDDNSNMDSIMDDIDSGLSTLRDVTETDDFSDNVAEENEKQAKILRLTTKKESSTSTQSQSGSRKSSLSERRHLSKPKVRTEVQSMLQSDAKVKSDILENGQPLSYSITHTESEEGFSSRRVMEIKRQLGLDPEVAGYTRQLSSKQSTPTSTVDGTPVPTPRLSLEHHPAQARKLPPHPLPRGRFKQQKAVHVVTKKSDVNKRILNQSVEVANIHEERIVHAQEENHQQQKLKAVESYSIEPKSPIDRTYKVEVANIHEERVVHAQEENHQQQKLKTVESYSIEPKSPLDRTYEVNRGDSFEPNGPQDRTYKVVFVGDAAVGKSSLIIRLSKGVFVENLTSTLGVDFYMKYLRVDGRNIAVQLWDTAGQERFRSITQSYFRKADGIMLVYDCTNEHSFLNVRQWIDAVDVSCFYTMMALHANSPTRDVASQRIPVVILANKTDQRKMAQAEKRCCVSTEDGQKLAKDFEALFIEVSAKTGHNVLESLVILARAMSATEDVQVKCAGLSLKEAMPKPASSNKCLRKCSK</sequence>
<reference evidence="7" key="1">
    <citation type="submission" date="2025-08" db="UniProtKB">
        <authorList>
            <consortium name="RefSeq"/>
        </authorList>
    </citation>
    <scope>IDENTIFICATION</scope>
    <source>
        <tissue evidence="7">Muscle</tissue>
    </source>
</reference>
<dbReference type="InterPro" id="IPR002048">
    <property type="entry name" value="EF_hand_dom"/>
</dbReference>
<dbReference type="InterPro" id="IPR005225">
    <property type="entry name" value="Small_GTP-bd"/>
</dbReference>
<evidence type="ECO:0000256" key="2">
    <source>
        <dbReference type="ARBA" id="ARBA00023134"/>
    </source>
</evidence>
<dbReference type="SMART" id="SM00054">
    <property type="entry name" value="EFh"/>
    <property type="match status" value="2"/>
</dbReference>
<protein>
    <submittedName>
        <fullName evidence="7">Ras and EF-hand domain-containing protein-like isoform X1</fullName>
    </submittedName>
</protein>
<dbReference type="PROSITE" id="PS50222">
    <property type="entry name" value="EF_HAND_2"/>
    <property type="match status" value="2"/>
</dbReference>
<evidence type="ECO:0000313" key="7">
    <source>
        <dbReference type="RefSeq" id="XP_022250746.1"/>
    </source>
</evidence>
<dbReference type="CDD" id="cd00051">
    <property type="entry name" value="EFh"/>
    <property type="match status" value="1"/>
</dbReference>
<feature type="domain" description="EF-hand" evidence="5">
    <location>
        <begin position="38"/>
        <end position="70"/>
    </location>
</feature>
<feature type="coiled-coil region" evidence="3">
    <location>
        <begin position="138"/>
        <end position="165"/>
    </location>
</feature>
<dbReference type="Gene3D" id="1.10.238.10">
    <property type="entry name" value="EF-hand"/>
    <property type="match status" value="1"/>
</dbReference>